<dbReference type="AlphaFoldDB" id="A0A1I2I8P2"/>
<feature type="signal peptide" evidence="1">
    <location>
        <begin position="1"/>
        <end position="23"/>
    </location>
</feature>
<dbReference type="Pfam" id="PF15892">
    <property type="entry name" value="BNR_4"/>
    <property type="match status" value="1"/>
</dbReference>
<evidence type="ECO:0000313" key="3">
    <source>
        <dbReference type="Proteomes" id="UP000198964"/>
    </source>
</evidence>
<protein>
    <submittedName>
        <fullName evidence="2">BNR repeat-containing family member</fullName>
    </submittedName>
</protein>
<gene>
    <name evidence="2" type="ORF">SAMN05216283_105157</name>
</gene>
<feature type="chain" id="PRO_5011715972" evidence="1">
    <location>
        <begin position="24"/>
        <end position="438"/>
    </location>
</feature>
<dbReference type="EMBL" id="FONW01000005">
    <property type="protein sequence ID" value="SFF38023.1"/>
    <property type="molecule type" value="Genomic_DNA"/>
</dbReference>
<keyword evidence="1" id="KW-0732">Signal</keyword>
<organism evidence="2 3">
    <name type="scientific">Sunxiuqinia elliptica</name>
    <dbReference type="NCBI Taxonomy" id="655355"/>
    <lineage>
        <taxon>Bacteria</taxon>
        <taxon>Pseudomonadati</taxon>
        <taxon>Bacteroidota</taxon>
        <taxon>Bacteroidia</taxon>
        <taxon>Marinilabiliales</taxon>
        <taxon>Prolixibacteraceae</taxon>
        <taxon>Sunxiuqinia</taxon>
    </lineage>
</organism>
<dbReference type="STRING" id="655355.SAMN05216283_105157"/>
<evidence type="ECO:0000313" key="2">
    <source>
        <dbReference type="EMBL" id="SFF38023.1"/>
    </source>
</evidence>
<proteinExistence type="predicted"/>
<evidence type="ECO:0000256" key="1">
    <source>
        <dbReference type="SAM" id="SignalP"/>
    </source>
</evidence>
<dbReference type="SUPFAM" id="SSF110296">
    <property type="entry name" value="Oligoxyloglucan reducing end-specific cellobiohydrolase"/>
    <property type="match status" value="1"/>
</dbReference>
<reference evidence="2 3" key="1">
    <citation type="submission" date="2016-10" db="EMBL/GenBank/DDBJ databases">
        <authorList>
            <person name="de Groot N.N."/>
        </authorList>
    </citation>
    <scope>NUCLEOTIDE SEQUENCE [LARGE SCALE GENOMIC DNA]</scope>
    <source>
        <strain evidence="2 3">CGMCC 1.9156</strain>
    </source>
</reference>
<keyword evidence="3" id="KW-1185">Reference proteome</keyword>
<sequence>MKKVSLIMSLIVGTLLSFNFVEAQNKPETLSEDAAWCWFSGPRAIYRHNGKAEIVTGWITKDGTLQAALLNYIEGASQVQTIAPQLEKDDHANPAFAELADKDVLLFCAKHYDHKVRVNRLKTDASSLEFGETVEHDIYDEEELKRYPYKRVTYANPFALSNENNRIYCFGRWTGFKPNITWSDDDGVSFEKSRVFITNIPFDGNNRPYVCYSSDGKSKIHILFTDGHPRNEPLNSVYYACYENGAFWKADGTKICDLKNIPFEPKDASVVYQATEENGRAWIYDIGSDRKGRPVVLYARYPEETKHLYHYAIFDGKKWIDNEVCNAGKWFPQTPEGKIEPEPHYSAGMSLNPLNPNIIYLSRDVNGTFEIEKQETRNHGKSWKVTPITQNSEYDNVRPVVPKNMKKGDVPVVLWMVNKKYIHYTNYDTGIDYFVDEK</sequence>
<accession>A0A1I2I8P2</accession>
<dbReference type="Proteomes" id="UP000198964">
    <property type="component" value="Unassembled WGS sequence"/>
</dbReference>
<name>A0A1I2I8P2_9BACT</name>